<dbReference type="PANTHER" id="PTHR33352">
    <property type="entry name" value="SLR1095 PROTEIN"/>
    <property type="match status" value="1"/>
</dbReference>
<sequence length="226" mass="26371">MALSSTTVALDIARLITEDDTPVDNLPSEKHQRLLTEPLYSSWTNPHAERPFLAAANVGIFAVARNPAIVPDVFVSLDVDVAEDWWQRAHRSYFLWEFGKPPEVVIEIVSNRVGEEDSRKRQQYERMRVQYYVIYDPLTQVMDDVLTIYRLDNLRYVRHPSTSLPGLELGLTLWEGVFEGKHDTWLRWTDSHGVLLPTGKERAEQERQRAEQERQRAEQERQRAEQ</sequence>
<dbReference type="PANTHER" id="PTHR33352:SF3">
    <property type="entry name" value="SLR1612 PROTEIN"/>
    <property type="match status" value="1"/>
</dbReference>
<dbReference type="AlphaFoldDB" id="A0A937W1C3"/>
<organism evidence="3 4">
    <name type="scientific">Tectimicrobiota bacterium</name>
    <dbReference type="NCBI Taxonomy" id="2528274"/>
    <lineage>
        <taxon>Bacteria</taxon>
        <taxon>Pseudomonadati</taxon>
        <taxon>Nitrospinota/Tectimicrobiota group</taxon>
        <taxon>Candidatus Tectimicrobiota</taxon>
    </lineage>
</organism>
<evidence type="ECO:0000256" key="1">
    <source>
        <dbReference type="SAM" id="MobiDB-lite"/>
    </source>
</evidence>
<dbReference type="Gene3D" id="3.90.1570.10">
    <property type="entry name" value="tt1808, chain A"/>
    <property type="match status" value="1"/>
</dbReference>
<keyword evidence="3" id="KW-0255">Endonuclease</keyword>
<dbReference type="Pfam" id="PF05685">
    <property type="entry name" value="Uma2"/>
    <property type="match status" value="1"/>
</dbReference>
<dbReference type="EMBL" id="VGLS01000138">
    <property type="protein sequence ID" value="MBM3223405.1"/>
    <property type="molecule type" value="Genomic_DNA"/>
</dbReference>
<dbReference type="InterPro" id="IPR011335">
    <property type="entry name" value="Restrct_endonuc-II-like"/>
</dbReference>
<dbReference type="SUPFAM" id="SSF52980">
    <property type="entry name" value="Restriction endonuclease-like"/>
    <property type="match status" value="1"/>
</dbReference>
<comment type="caution">
    <text evidence="3">The sequence shown here is derived from an EMBL/GenBank/DDBJ whole genome shotgun (WGS) entry which is preliminary data.</text>
</comment>
<keyword evidence="3" id="KW-0540">Nuclease</keyword>
<proteinExistence type="predicted"/>
<protein>
    <submittedName>
        <fullName evidence="3">Uma2 family endonuclease</fullName>
    </submittedName>
</protein>
<feature type="compositionally biased region" description="Basic and acidic residues" evidence="1">
    <location>
        <begin position="199"/>
        <end position="226"/>
    </location>
</feature>
<feature type="region of interest" description="Disordered" evidence="1">
    <location>
        <begin position="197"/>
        <end position="226"/>
    </location>
</feature>
<dbReference type="InterPro" id="IPR012296">
    <property type="entry name" value="Nuclease_put_TT1808"/>
</dbReference>
<reference evidence="3" key="1">
    <citation type="submission" date="2019-03" db="EMBL/GenBank/DDBJ databases">
        <title>Lake Tanganyika Metagenome-Assembled Genomes (MAGs).</title>
        <authorList>
            <person name="Tran P."/>
        </authorList>
    </citation>
    <scope>NUCLEOTIDE SEQUENCE</scope>
    <source>
        <strain evidence="3">K_DeepCast_65m_m2_066</strain>
    </source>
</reference>
<name>A0A937W1C3_UNCTE</name>
<evidence type="ECO:0000313" key="3">
    <source>
        <dbReference type="EMBL" id="MBM3223405.1"/>
    </source>
</evidence>
<keyword evidence="3" id="KW-0378">Hydrolase</keyword>
<feature type="non-terminal residue" evidence="3">
    <location>
        <position position="226"/>
    </location>
</feature>
<accession>A0A937W1C3</accession>
<dbReference type="GO" id="GO:0004519">
    <property type="term" value="F:endonuclease activity"/>
    <property type="evidence" value="ECO:0007669"/>
    <property type="project" value="UniProtKB-KW"/>
</dbReference>
<feature type="domain" description="Putative restriction endonuclease" evidence="2">
    <location>
        <begin position="33"/>
        <end position="161"/>
    </location>
</feature>
<evidence type="ECO:0000313" key="4">
    <source>
        <dbReference type="Proteomes" id="UP000712673"/>
    </source>
</evidence>
<dbReference type="Proteomes" id="UP000712673">
    <property type="component" value="Unassembled WGS sequence"/>
</dbReference>
<dbReference type="InterPro" id="IPR008538">
    <property type="entry name" value="Uma2"/>
</dbReference>
<gene>
    <name evidence="3" type="ORF">FJZ47_06350</name>
</gene>
<dbReference type="CDD" id="cd06260">
    <property type="entry name" value="DUF820-like"/>
    <property type="match status" value="1"/>
</dbReference>
<evidence type="ECO:0000259" key="2">
    <source>
        <dbReference type="Pfam" id="PF05685"/>
    </source>
</evidence>